<keyword evidence="1" id="KW-0812">Transmembrane</keyword>
<organism evidence="2">
    <name type="scientific">Solanum chacoense</name>
    <name type="common">Chaco potato</name>
    <dbReference type="NCBI Taxonomy" id="4108"/>
    <lineage>
        <taxon>Eukaryota</taxon>
        <taxon>Viridiplantae</taxon>
        <taxon>Streptophyta</taxon>
        <taxon>Embryophyta</taxon>
        <taxon>Tracheophyta</taxon>
        <taxon>Spermatophyta</taxon>
        <taxon>Magnoliopsida</taxon>
        <taxon>eudicotyledons</taxon>
        <taxon>Gunneridae</taxon>
        <taxon>Pentapetalae</taxon>
        <taxon>asterids</taxon>
        <taxon>lamiids</taxon>
        <taxon>Solanales</taxon>
        <taxon>Solanaceae</taxon>
        <taxon>Solanoideae</taxon>
        <taxon>Solaneae</taxon>
        <taxon>Solanum</taxon>
    </lineage>
</organism>
<reference evidence="2" key="1">
    <citation type="submission" date="2015-12" db="EMBL/GenBank/DDBJ databases">
        <title>Gene expression during late stages of embryo sac development: a critical building block for successful pollen-pistil interactions.</title>
        <authorList>
            <person name="Liu Y."/>
            <person name="Joly V."/>
            <person name="Sabar M."/>
            <person name="Matton D.P."/>
        </authorList>
    </citation>
    <scope>NUCLEOTIDE SEQUENCE</scope>
</reference>
<evidence type="ECO:0000256" key="1">
    <source>
        <dbReference type="SAM" id="Phobius"/>
    </source>
</evidence>
<keyword evidence="1" id="KW-0472">Membrane</keyword>
<protein>
    <submittedName>
        <fullName evidence="2">Putative ovule protein</fullName>
    </submittedName>
</protein>
<proteinExistence type="predicted"/>
<name>A0A0V0IPI0_SOLCH</name>
<accession>A0A0V0IPI0</accession>
<feature type="transmembrane region" description="Helical" evidence="1">
    <location>
        <begin position="48"/>
        <end position="76"/>
    </location>
</feature>
<keyword evidence="1" id="KW-1133">Transmembrane helix</keyword>
<sequence>MSCLITLHNTFVMYLPLPLIKQTYVSLPHFHNDRSTHLLFTYPNHLNLTYLILFTAKVSLILSQISSFIFLSLLVCPNIHLNIIISTTFRCVI</sequence>
<dbReference type="AlphaFoldDB" id="A0A0V0IPI0"/>
<evidence type="ECO:0000313" key="2">
    <source>
        <dbReference type="EMBL" id="JAP34495.1"/>
    </source>
</evidence>
<dbReference type="EMBL" id="GEDG01003918">
    <property type="protein sequence ID" value="JAP34495.1"/>
    <property type="molecule type" value="Transcribed_RNA"/>
</dbReference>